<evidence type="ECO:0000256" key="9">
    <source>
        <dbReference type="ARBA" id="ARBA00022932"/>
    </source>
</evidence>
<keyword evidence="2" id="KW-0540">Nuclease</keyword>
<dbReference type="InterPro" id="IPR039537">
    <property type="entry name" value="Retrotran_Ty1/copia-like"/>
</dbReference>
<dbReference type="OrthoDB" id="7691805at2759"/>
<dbReference type="GO" id="GO:0006310">
    <property type="term" value="P:DNA recombination"/>
    <property type="evidence" value="ECO:0007669"/>
    <property type="project" value="UniProtKB-KW"/>
</dbReference>
<keyword evidence="7" id="KW-0229">DNA integration</keyword>
<evidence type="ECO:0000313" key="12">
    <source>
        <dbReference type="Proteomes" id="UP000765509"/>
    </source>
</evidence>
<dbReference type="PANTHER" id="PTHR42648:SF11">
    <property type="entry name" value="TRANSPOSON TY4-P GAG-POL POLYPROTEIN"/>
    <property type="match status" value="1"/>
</dbReference>
<dbReference type="Gene3D" id="3.30.420.10">
    <property type="entry name" value="Ribonuclease H-like superfamily/Ribonuclease H"/>
    <property type="match status" value="1"/>
</dbReference>
<proteinExistence type="predicted"/>
<keyword evidence="1" id="KW-0548">Nucleotidyltransferase</keyword>
<evidence type="ECO:0000256" key="6">
    <source>
        <dbReference type="ARBA" id="ARBA00022842"/>
    </source>
</evidence>
<sequence length="146" mass="16705">MRRKVFSLESSKIPALKGMVLSYTVPKALITKNVENIWHHHLGHPGSMTLKTMGLPDTLNQYATCDFNKAHALPFNHQFDPVSQPLDCVHIDLVRPITHMSVSRFQYFLTIVDQATSFKIVKFIKNKSDPFDQFVIAKKAMENLHN</sequence>
<evidence type="ECO:0000256" key="5">
    <source>
        <dbReference type="ARBA" id="ARBA00022801"/>
    </source>
</evidence>
<dbReference type="GO" id="GO:0003964">
    <property type="term" value="F:RNA-directed DNA polymerase activity"/>
    <property type="evidence" value="ECO:0007669"/>
    <property type="project" value="UniProtKB-KW"/>
</dbReference>
<keyword evidence="9" id="KW-0808">Transferase</keyword>
<evidence type="ECO:0000313" key="11">
    <source>
        <dbReference type="EMBL" id="MBW0492431.1"/>
    </source>
</evidence>
<dbReference type="GO" id="GO:0003887">
    <property type="term" value="F:DNA-directed DNA polymerase activity"/>
    <property type="evidence" value="ECO:0007669"/>
    <property type="project" value="UniProtKB-KW"/>
</dbReference>
<dbReference type="Proteomes" id="UP000765509">
    <property type="component" value="Unassembled WGS sequence"/>
</dbReference>
<keyword evidence="12" id="KW-1185">Reference proteome</keyword>
<dbReference type="GO" id="GO:0016787">
    <property type="term" value="F:hydrolase activity"/>
    <property type="evidence" value="ECO:0007669"/>
    <property type="project" value="UniProtKB-KW"/>
</dbReference>
<keyword evidence="3" id="KW-0479">Metal-binding</keyword>
<gene>
    <name evidence="11" type="ORF">O181_032146</name>
</gene>
<evidence type="ECO:0000256" key="8">
    <source>
        <dbReference type="ARBA" id="ARBA00022918"/>
    </source>
</evidence>
<keyword evidence="10" id="KW-0233">DNA recombination</keyword>
<dbReference type="GO" id="GO:0046872">
    <property type="term" value="F:metal ion binding"/>
    <property type="evidence" value="ECO:0007669"/>
    <property type="project" value="UniProtKB-KW"/>
</dbReference>
<evidence type="ECO:0000256" key="1">
    <source>
        <dbReference type="ARBA" id="ARBA00022695"/>
    </source>
</evidence>
<keyword evidence="9" id="KW-0239">DNA-directed DNA polymerase</keyword>
<dbReference type="GO" id="GO:0003676">
    <property type="term" value="F:nucleic acid binding"/>
    <property type="evidence" value="ECO:0007669"/>
    <property type="project" value="InterPro"/>
</dbReference>
<comment type="caution">
    <text evidence="11">The sequence shown here is derived from an EMBL/GenBank/DDBJ whole genome shotgun (WGS) entry which is preliminary data.</text>
</comment>
<keyword evidence="8" id="KW-0695">RNA-directed DNA polymerase</keyword>
<dbReference type="GO" id="GO:0015074">
    <property type="term" value="P:DNA integration"/>
    <property type="evidence" value="ECO:0007669"/>
    <property type="project" value="UniProtKB-KW"/>
</dbReference>
<keyword evidence="5" id="KW-0378">Hydrolase</keyword>
<protein>
    <recommendedName>
        <fullName evidence="13">GAG-pre-integrase domain-containing protein</fullName>
    </recommendedName>
</protein>
<evidence type="ECO:0000256" key="2">
    <source>
        <dbReference type="ARBA" id="ARBA00022722"/>
    </source>
</evidence>
<evidence type="ECO:0000256" key="7">
    <source>
        <dbReference type="ARBA" id="ARBA00022908"/>
    </source>
</evidence>
<keyword evidence="6" id="KW-0460">Magnesium</keyword>
<evidence type="ECO:0000256" key="3">
    <source>
        <dbReference type="ARBA" id="ARBA00022723"/>
    </source>
</evidence>
<dbReference type="GO" id="GO:0004519">
    <property type="term" value="F:endonuclease activity"/>
    <property type="evidence" value="ECO:0007669"/>
    <property type="project" value="UniProtKB-KW"/>
</dbReference>
<keyword evidence="4" id="KW-0255">Endonuclease</keyword>
<dbReference type="AlphaFoldDB" id="A0A9Q3H5V7"/>
<dbReference type="InterPro" id="IPR036397">
    <property type="entry name" value="RNaseH_sf"/>
</dbReference>
<reference evidence="11" key="1">
    <citation type="submission" date="2021-03" db="EMBL/GenBank/DDBJ databases">
        <title>Draft genome sequence of rust myrtle Austropuccinia psidii MF-1, a brazilian biotype.</title>
        <authorList>
            <person name="Quecine M.C."/>
            <person name="Pachon D.M.R."/>
            <person name="Bonatelli M.L."/>
            <person name="Correr F.H."/>
            <person name="Franceschini L.M."/>
            <person name="Leite T.F."/>
            <person name="Margarido G.R.A."/>
            <person name="Almeida C.A."/>
            <person name="Ferrarezi J.A."/>
            <person name="Labate C.A."/>
        </authorList>
    </citation>
    <scope>NUCLEOTIDE SEQUENCE</scope>
    <source>
        <strain evidence="11">MF-1</strain>
    </source>
</reference>
<accession>A0A9Q3H5V7</accession>
<dbReference type="EMBL" id="AVOT02011584">
    <property type="protein sequence ID" value="MBW0492431.1"/>
    <property type="molecule type" value="Genomic_DNA"/>
</dbReference>
<dbReference type="PANTHER" id="PTHR42648">
    <property type="entry name" value="TRANSPOSASE, PUTATIVE-RELATED"/>
    <property type="match status" value="1"/>
</dbReference>
<organism evidence="11 12">
    <name type="scientific">Austropuccinia psidii MF-1</name>
    <dbReference type="NCBI Taxonomy" id="1389203"/>
    <lineage>
        <taxon>Eukaryota</taxon>
        <taxon>Fungi</taxon>
        <taxon>Dikarya</taxon>
        <taxon>Basidiomycota</taxon>
        <taxon>Pucciniomycotina</taxon>
        <taxon>Pucciniomycetes</taxon>
        <taxon>Pucciniales</taxon>
        <taxon>Sphaerophragmiaceae</taxon>
        <taxon>Austropuccinia</taxon>
    </lineage>
</organism>
<evidence type="ECO:0000256" key="10">
    <source>
        <dbReference type="ARBA" id="ARBA00023172"/>
    </source>
</evidence>
<evidence type="ECO:0000256" key="4">
    <source>
        <dbReference type="ARBA" id="ARBA00022759"/>
    </source>
</evidence>
<evidence type="ECO:0008006" key="13">
    <source>
        <dbReference type="Google" id="ProtNLM"/>
    </source>
</evidence>
<name>A0A9Q3H5V7_9BASI</name>